<accession>F2UKW0</accession>
<evidence type="ECO:0000256" key="1">
    <source>
        <dbReference type="ARBA" id="ARBA00022729"/>
    </source>
</evidence>
<reference evidence="4" key="1">
    <citation type="submission" date="2009-08" db="EMBL/GenBank/DDBJ databases">
        <title>Annotation of Salpingoeca rosetta.</title>
        <authorList>
            <consortium name="The Broad Institute Genome Sequencing Platform"/>
            <person name="Russ C."/>
            <person name="Cuomo C."/>
            <person name="Burger G."/>
            <person name="Gray M.W."/>
            <person name="Holland P.W.H."/>
            <person name="King N."/>
            <person name="Lang F.B.F."/>
            <person name="Roger A.J."/>
            <person name="Ruiz-Trillo I."/>
            <person name="Young S.K."/>
            <person name="Zeng Q."/>
            <person name="Gargeya S."/>
            <person name="Alvarado L."/>
            <person name="Berlin A."/>
            <person name="Chapman S.B."/>
            <person name="Chen Z."/>
            <person name="Freedman E."/>
            <person name="Gellesch M."/>
            <person name="Goldberg J."/>
            <person name="Griggs A."/>
            <person name="Gujja S."/>
            <person name="Heilman E."/>
            <person name="Heiman D."/>
            <person name="Howarth C."/>
            <person name="Mehta T."/>
            <person name="Neiman D."/>
            <person name="Pearson M."/>
            <person name="Roberts A."/>
            <person name="Saif S."/>
            <person name="Shea T."/>
            <person name="Shenoy N."/>
            <person name="Sisk P."/>
            <person name="Stolte C."/>
            <person name="Sykes S."/>
            <person name="White J."/>
            <person name="Yandava C."/>
            <person name="Haas B."/>
            <person name="Nusbaum C."/>
            <person name="Birren B."/>
        </authorList>
    </citation>
    <scope>NUCLEOTIDE SEQUENCE [LARGE SCALE GENOMIC DNA]</scope>
    <source>
        <strain evidence="4">ATCC 50818</strain>
    </source>
</reference>
<dbReference type="OrthoDB" id="63533at2759"/>
<keyword evidence="5" id="KW-1185">Reference proteome</keyword>
<dbReference type="eggNOG" id="ENOG502QSID">
    <property type="taxonomic scope" value="Eukaryota"/>
</dbReference>
<dbReference type="InParanoid" id="F2UKW0"/>
<dbReference type="RefSeq" id="XP_004990235.1">
    <property type="nucleotide sequence ID" value="XM_004990178.1"/>
</dbReference>
<dbReference type="STRING" id="946362.F2UKW0"/>
<dbReference type="InterPro" id="IPR008929">
    <property type="entry name" value="Chondroitin_lyas"/>
</dbReference>
<sequence length="453" mass="49756">MTMVDAAGTRPGSDPSGAAALNNKTHLWLQSDLADAKQRLEHGELATAFESLQHAAESALTDTEWTVLNKTLVPASGDMRDYVSIAIYNWPCNATPSGCKPYPGSHWPKCNNKTGLPWRACDGIVDKHAVNAGDSPHASKTRSNAISLALIFALTGNATYADKACRVLDKWFLDARTAMNPNLAYGQGTPGINNGSHGSMIEWTSLAETIDAAVLLQSADCWLQSTLAAKFQAWLSALLDFIWITGAHEMDGERYMKNNHGTWYDSTVLSLALGAMNKNVGLQIAGNVSSLRIAHQIEPSGRMPEETGRNNGASYSIYNMQAFTNVAALADWFGYKFWSYETHDGRSIRKALDFLIPFALYEAPWPFSQATEALNFNGLVGPLRHASIALNNRTYEVVACRIFNDTRAYADQQINLLKPPLFNVTQDECTPLPPVPRSWLQAHLPLPFFMRGS</sequence>
<dbReference type="Pfam" id="PF05426">
    <property type="entry name" value="Alginate_lyase"/>
    <property type="match status" value="1"/>
</dbReference>
<keyword evidence="1" id="KW-0732">Signal</keyword>
<dbReference type="SUPFAM" id="SSF48230">
    <property type="entry name" value="Chondroitin AC/alginate lyase"/>
    <property type="match status" value="1"/>
</dbReference>
<proteinExistence type="predicted"/>
<dbReference type="EMBL" id="GL832979">
    <property type="protein sequence ID" value="EGD77759.1"/>
    <property type="molecule type" value="Genomic_DNA"/>
</dbReference>
<dbReference type="AlphaFoldDB" id="F2UKW0"/>
<dbReference type="GeneID" id="16070789"/>
<dbReference type="InterPro" id="IPR008397">
    <property type="entry name" value="Alginate_lyase_dom"/>
</dbReference>
<keyword evidence="2" id="KW-0456">Lyase</keyword>
<dbReference type="Gene3D" id="1.50.10.100">
    <property type="entry name" value="Chondroitin AC/alginate lyase"/>
    <property type="match status" value="1"/>
</dbReference>
<evidence type="ECO:0000259" key="3">
    <source>
        <dbReference type="Pfam" id="PF05426"/>
    </source>
</evidence>
<organism evidence="5">
    <name type="scientific">Salpingoeca rosetta (strain ATCC 50818 / BSB-021)</name>
    <dbReference type="NCBI Taxonomy" id="946362"/>
    <lineage>
        <taxon>Eukaryota</taxon>
        <taxon>Choanoflagellata</taxon>
        <taxon>Craspedida</taxon>
        <taxon>Salpingoecidae</taxon>
        <taxon>Salpingoeca</taxon>
    </lineage>
</organism>
<feature type="domain" description="Alginate lyase" evidence="3">
    <location>
        <begin position="72"/>
        <end position="365"/>
    </location>
</feature>
<evidence type="ECO:0000313" key="4">
    <source>
        <dbReference type="EMBL" id="EGD77759.1"/>
    </source>
</evidence>
<dbReference type="GO" id="GO:0016829">
    <property type="term" value="F:lyase activity"/>
    <property type="evidence" value="ECO:0007669"/>
    <property type="project" value="UniProtKB-KW"/>
</dbReference>
<name>F2UKW0_SALR5</name>
<evidence type="ECO:0000313" key="5">
    <source>
        <dbReference type="Proteomes" id="UP000007799"/>
    </source>
</evidence>
<dbReference type="Proteomes" id="UP000007799">
    <property type="component" value="Unassembled WGS sequence"/>
</dbReference>
<gene>
    <name evidence="4" type="ORF">PTSG_08848</name>
</gene>
<dbReference type="KEGG" id="sre:PTSG_08848"/>
<evidence type="ECO:0000256" key="2">
    <source>
        <dbReference type="ARBA" id="ARBA00023239"/>
    </source>
</evidence>
<protein>
    <recommendedName>
        <fullName evidence="3">Alginate lyase domain-containing protein</fullName>
    </recommendedName>
</protein>